<accession>A0ABP7QR14</accession>
<reference evidence="3" key="1">
    <citation type="journal article" date="2019" name="Int. J. Syst. Evol. Microbiol.">
        <title>The Global Catalogue of Microorganisms (GCM) 10K type strain sequencing project: providing services to taxonomists for standard genome sequencing and annotation.</title>
        <authorList>
            <consortium name="The Broad Institute Genomics Platform"/>
            <consortium name="The Broad Institute Genome Sequencing Center for Infectious Disease"/>
            <person name="Wu L."/>
            <person name="Ma J."/>
        </authorList>
    </citation>
    <scope>NUCLEOTIDE SEQUENCE [LARGE SCALE GENOMIC DNA]</scope>
    <source>
        <strain evidence="3">JCM 17027</strain>
    </source>
</reference>
<organism evidence="2 3">
    <name type="scientific">Streptomyces marokkonensis</name>
    <dbReference type="NCBI Taxonomy" id="324855"/>
    <lineage>
        <taxon>Bacteria</taxon>
        <taxon>Bacillati</taxon>
        <taxon>Actinomycetota</taxon>
        <taxon>Actinomycetes</taxon>
        <taxon>Kitasatosporales</taxon>
        <taxon>Streptomycetaceae</taxon>
        <taxon>Streptomyces</taxon>
    </lineage>
</organism>
<sequence>MLPGATGASVPVYVPSRGSGRAGRHMRVSAADRVLWKEIVGEETPLPAVPAEEEDDVITFAEQEGDRTCRAGLNSR</sequence>
<comment type="caution">
    <text evidence="2">The sequence shown here is derived from an EMBL/GenBank/DDBJ whole genome shotgun (WGS) entry which is preliminary data.</text>
</comment>
<gene>
    <name evidence="2" type="ORF">GCM10022384_38060</name>
</gene>
<dbReference type="Proteomes" id="UP001500034">
    <property type="component" value="Unassembled WGS sequence"/>
</dbReference>
<evidence type="ECO:0000313" key="2">
    <source>
        <dbReference type="EMBL" id="GAA3986321.1"/>
    </source>
</evidence>
<dbReference type="EMBL" id="BAABCQ010000071">
    <property type="protein sequence ID" value="GAA3986321.1"/>
    <property type="molecule type" value="Genomic_DNA"/>
</dbReference>
<name>A0ABP7QR14_9ACTN</name>
<protein>
    <submittedName>
        <fullName evidence="2">Uncharacterized protein</fullName>
    </submittedName>
</protein>
<feature type="region of interest" description="Disordered" evidence="1">
    <location>
        <begin position="1"/>
        <end position="25"/>
    </location>
</feature>
<evidence type="ECO:0000256" key="1">
    <source>
        <dbReference type="SAM" id="MobiDB-lite"/>
    </source>
</evidence>
<evidence type="ECO:0000313" key="3">
    <source>
        <dbReference type="Proteomes" id="UP001500034"/>
    </source>
</evidence>
<keyword evidence="3" id="KW-1185">Reference proteome</keyword>
<proteinExistence type="predicted"/>